<dbReference type="AlphaFoldDB" id="J9DG70"/>
<keyword evidence="3" id="KW-1185">Reference proteome</keyword>
<sequence length="44" mass="5026">MLALCRRFDQQVVIVSEPEKVRPSSNLGEPFIDFSRVPKNTPHS</sequence>
<organism evidence="2 3">
    <name type="scientific">alpha proteobacterium IMCC14465</name>
    <dbReference type="NCBI Taxonomy" id="1220535"/>
    <lineage>
        <taxon>Bacteria</taxon>
        <taxon>Pseudomonadati</taxon>
        <taxon>Pseudomonadota</taxon>
        <taxon>Alphaproteobacteria</taxon>
        <taxon>PS1 clade</taxon>
    </lineage>
</organism>
<evidence type="ECO:0000313" key="2">
    <source>
        <dbReference type="EMBL" id="EJW21108.1"/>
    </source>
</evidence>
<proteinExistence type="predicted"/>
<dbReference type="EMBL" id="ALYF01000003">
    <property type="protein sequence ID" value="EJW21108.1"/>
    <property type="molecule type" value="Genomic_DNA"/>
</dbReference>
<evidence type="ECO:0000313" key="3">
    <source>
        <dbReference type="Proteomes" id="UP000004836"/>
    </source>
</evidence>
<name>J9DG70_9PROT</name>
<comment type="caution">
    <text evidence="2">The sequence shown here is derived from an EMBL/GenBank/DDBJ whole genome shotgun (WGS) entry which is preliminary data.</text>
</comment>
<dbReference type="Proteomes" id="UP000004836">
    <property type="component" value="Unassembled WGS sequence"/>
</dbReference>
<protein>
    <submittedName>
        <fullName evidence="2">Uncharacterized protein</fullName>
    </submittedName>
</protein>
<reference evidence="2 3" key="1">
    <citation type="journal article" date="2012" name="J. Bacteriol.">
        <title>Genome Sequence of Strain IMCC14465, Isolated from the East Sea, Belonging to the PS1 Clade of Alphaproteobacteria.</title>
        <authorList>
            <person name="Yang S.J."/>
            <person name="Kang I."/>
            <person name="Cho J.C."/>
        </authorList>
    </citation>
    <scope>NUCLEOTIDE SEQUENCE [LARGE SCALE GENOMIC DNA]</scope>
    <source>
        <strain evidence="2 3">IMCC14465</strain>
    </source>
</reference>
<dbReference type="STRING" id="1220535.IMCC14465_09040"/>
<gene>
    <name evidence="2" type="ORF">IMCC14465_09040</name>
</gene>
<accession>J9DG70</accession>
<feature type="region of interest" description="Disordered" evidence="1">
    <location>
        <begin position="22"/>
        <end position="44"/>
    </location>
</feature>
<evidence type="ECO:0000256" key="1">
    <source>
        <dbReference type="SAM" id="MobiDB-lite"/>
    </source>
</evidence>